<feature type="transmembrane region" description="Helical" evidence="6">
    <location>
        <begin position="12"/>
        <end position="32"/>
    </location>
</feature>
<keyword evidence="6" id="KW-0812">Transmembrane</keyword>
<evidence type="ECO:0000256" key="6">
    <source>
        <dbReference type="SAM" id="Phobius"/>
    </source>
</evidence>
<dbReference type="Proteomes" id="UP000236721">
    <property type="component" value="Unassembled WGS sequence"/>
</dbReference>
<dbReference type="SMART" id="SM00448">
    <property type="entry name" value="REC"/>
    <property type="match status" value="1"/>
</dbReference>
<dbReference type="SUPFAM" id="SSF55874">
    <property type="entry name" value="ATPase domain of HSP90 chaperone/DNA topoisomerase II/histidine kinase"/>
    <property type="match status" value="1"/>
</dbReference>
<dbReference type="InterPro" id="IPR036097">
    <property type="entry name" value="HisK_dim/P_sf"/>
</dbReference>
<dbReference type="Pfam" id="PF02518">
    <property type="entry name" value="HATPase_c"/>
    <property type="match status" value="1"/>
</dbReference>
<dbReference type="CDD" id="cd00082">
    <property type="entry name" value="HisKA"/>
    <property type="match status" value="1"/>
</dbReference>
<comment type="catalytic activity">
    <reaction evidence="1">
        <text>ATP + protein L-histidine = ADP + protein N-phospho-L-histidine.</text>
        <dbReference type="EC" id="2.7.13.3"/>
    </reaction>
</comment>
<dbReference type="InterPro" id="IPR005467">
    <property type="entry name" value="His_kinase_dom"/>
</dbReference>
<feature type="transmembrane region" description="Helical" evidence="6">
    <location>
        <begin position="150"/>
        <end position="168"/>
    </location>
</feature>
<evidence type="ECO:0000313" key="10">
    <source>
        <dbReference type="Proteomes" id="UP000236721"/>
    </source>
</evidence>
<dbReference type="InterPro" id="IPR036890">
    <property type="entry name" value="HATPase_C_sf"/>
</dbReference>
<gene>
    <name evidence="9" type="ORF">SAMN04488244_13234</name>
</gene>
<feature type="domain" description="Histidine kinase" evidence="7">
    <location>
        <begin position="187"/>
        <end position="413"/>
    </location>
</feature>
<keyword evidence="9" id="KW-0808">Transferase</keyword>
<dbReference type="Gene3D" id="1.10.287.130">
    <property type="match status" value="1"/>
</dbReference>
<feature type="transmembrane region" description="Helical" evidence="6">
    <location>
        <begin position="44"/>
        <end position="62"/>
    </location>
</feature>
<dbReference type="Gene3D" id="3.40.50.2300">
    <property type="match status" value="1"/>
</dbReference>
<dbReference type="InterPro" id="IPR003594">
    <property type="entry name" value="HATPase_dom"/>
</dbReference>
<dbReference type="GO" id="GO:0000155">
    <property type="term" value="F:phosphorelay sensor kinase activity"/>
    <property type="evidence" value="ECO:0007669"/>
    <property type="project" value="InterPro"/>
</dbReference>
<dbReference type="GO" id="GO:0016787">
    <property type="term" value="F:hydrolase activity"/>
    <property type="evidence" value="ECO:0007669"/>
    <property type="project" value="UniProtKB-KW"/>
</dbReference>
<evidence type="ECO:0000256" key="5">
    <source>
        <dbReference type="PROSITE-ProRule" id="PRU00169"/>
    </source>
</evidence>
<dbReference type="AlphaFoldDB" id="A0A1H6C7G2"/>
<sequence>MNRLQKIYSYAEPNTTLVVIMAGFGYPIYYWIWQYLFPQPYENFWLRMVCSLVVMVLAFRGVMSNKLKRYLPYYYLFAIGLCLPFFFSYMMFMNNWSNVWVLSFMSSIFLHILLVYDTRVMILQAVACVTAAGFFASLDLEEGLHLSEHAIYLPIFAFTYLFGNLFYFRNQTEHEAKFSIAKSFGAGIAHEMRNPLSALLSSFEVIRSIVPNGSSSYRSSYHLNAQEVQTLNDIVEDSMKVIWAGNETIDLLLTSIDQNRVSTSTFCKHRAKQVVENAVKSFSYKNASEIRLVQLEMDNDFDYLGSDTLLKYLIYNLLKNAFRHRGMGKFTISIKSKKTADGHSILIRDSGKGIEPDLIKNIFEDFYTTGKNGTFGLGLSFCRKVMLSFGGSIECRSVHGEWTEFELKFPEYHSSKINNIKFELMKAKTVLFIGEEESEIAKELKKIGEDCELNITFVTLPEAATLEEHQFEYSLIVIDGSLDRNGWSLMTRLEGKLSFTEARIAFVYDEEAKRNLYFQRYVDIELFSRQEFLYSPTIALDYLLFDELKIDQPIQPYNEIATKRTVMIVDDNHSLRSITSIMLEKQGLHVVQAENGEIALKLLEQEDIDLILMDIEMPVLDGLSATKLIRESNASYASIPIVGYTGDKSEETVGKISEYGMNDFIVKPTPKDELIDKVAVWI</sequence>
<dbReference type="InterPro" id="IPR004358">
    <property type="entry name" value="Sig_transdc_His_kin-like_C"/>
</dbReference>
<dbReference type="SMART" id="SM00387">
    <property type="entry name" value="HATPase_c"/>
    <property type="match status" value="1"/>
</dbReference>
<dbReference type="EC" id="2.7.13.3" evidence="2"/>
<protein>
    <recommendedName>
        <fullName evidence="2">histidine kinase</fullName>
        <ecNumber evidence="2">2.7.13.3</ecNumber>
    </recommendedName>
</protein>
<accession>A0A1H6C7G2</accession>
<dbReference type="Gene3D" id="3.30.565.10">
    <property type="entry name" value="Histidine kinase-like ATPase, C-terminal domain"/>
    <property type="match status" value="1"/>
</dbReference>
<keyword evidence="10" id="KW-1185">Reference proteome</keyword>
<evidence type="ECO:0000256" key="1">
    <source>
        <dbReference type="ARBA" id="ARBA00000085"/>
    </source>
</evidence>
<dbReference type="PANTHER" id="PTHR43547">
    <property type="entry name" value="TWO-COMPONENT HISTIDINE KINASE"/>
    <property type="match status" value="1"/>
</dbReference>
<dbReference type="InterPro" id="IPR001789">
    <property type="entry name" value="Sig_transdc_resp-reg_receiver"/>
</dbReference>
<dbReference type="PRINTS" id="PR00344">
    <property type="entry name" value="BCTRLSENSOR"/>
</dbReference>
<reference evidence="10" key="1">
    <citation type="submission" date="2016-10" db="EMBL/GenBank/DDBJ databases">
        <authorList>
            <person name="Varghese N."/>
            <person name="Submissions S."/>
        </authorList>
    </citation>
    <scope>NUCLEOTIDE SEQUENCE [LARGE SCALE GENOMIC DNA]</scope>
    <source>
        <strain evidence="10">CGMCC 1.7062</strain>
    </source>
</reference>
<dbReference type="PROSITE" id="PS50109">
    <property type="entry name" value="HIS_KIN"/>
    <property type="match status" value="1"/>
</dbReference>
<evidence type="ECO:0000313" key="9">
    <source>
        <dbReference type="EMBL" id="SEG68843.1"/>
    </source>
</evidence>
<dbReference type="Pfam" id="PF00072">
    <property type="entry name" value="Response_reg"/>
    <property type="match status" value="1"/>
</dbReference>
<feature type="transmembrane region" description="Helical" evidence="6">
    <location>
        <begin position="121"/>
        <end position="138"/>
    </location>
</feature>
<dbReference type="PANTHER" id="PTHR43547:SF2">
    <property type="entry name" value="HYBRID SIGNAL TRANSDUCTION HISTIDINE KINASE C"/>
    <property type="match status" value="1"/>
</dbReference>
<feature type="modified residue" description="4-aspartylphosphate" evidence="5">
    <location>
        <position position="614"/>
    </location>
</feature>
<dbReference type="EMBL" id="FNVG01000032">
    <property type="protein sequence ID" value="SEG68843.1"/>
    <property type="molecule type" value="Genomic_DNA"/>
</dbReference>
<dbReference type="RefSeq" id="WP_103882257.1">
    <property type="nucleotide sequence ID" value="NZ_FNVG01000032.1"/>
</dbReference>
<dbReference type="SUPFAM" id="SSF47384">
    <property type="entry name" value="Homodimeric domain of signal transducing histidine kinase"/>
    <property type="match status" value="1"/>
</dbReference>
<dbReference type="CDD" id="cd17546">
    <property type="entry name" value="REC_hyHK_CKI1_RcsC-like"/>
    <property type="match status" value="1"/>
</dbReference>
<dbReference type="InterPro" id="IPR003661">
    <property type="entry name" value="HisK_dim/P_dom"/>
</dbReference>
<organism evidence="9 10">
    <name type="scientific">Vibrio hangzhouensis</name>
    <dbReference type="NCBI Taxonomy" id="462991"/>
    <lineage>
        <taxon>Bacteria</taxon>
        <taxon>Pseudomonadati</taxon>
        <taxon>Pseudomonadota</taxon>
        <taxon>Gammaproteobacteria</taxon>
        <taxon>Vibrionales</taxon>
        <taxon>Vibrionaceae</taxon>
        <taxon>Vibrio</taxon>
    </lineage>
</organism>
<dbReference type="InterPro" id="IPR011006">
    <property type="entry name" value="CheY-like_superfamily"/>
</dbReference>
<evidence type="ECO:0000259" key="8">
    <source>
        <dbReference type="PROSITE" id="PS50110"/>
    </source>
</evidence>
<dbReference type="OrthoDB" id="8573961at2"/>
<evidence type="ECO:0000259" key="7">
    <source>
        <dbReference type="PROSITE" id="PS50109"/>
    </source>
</evidence>
<dbReference type="SUPFAM" id="SSF52172">
    <property type="entry name" value="CheY-like"/>
    <property type="match status" value="1"/>
</dbReference>
<name>A0A1H6C7G2_9VIBR</name>
<keyword evidence="9" id="KW-0418">Kinase</keyword>
<keyword evidence="4" id="KW-0378">Hydrolase</keyword>
<proteinExistence type="predicted"/>
<feature type="domain" description="Response regulatory" evidence="8">
    <location>
        <begin position="565"/>
        <end position="682"/>
    </location>
</feature>
<keyword evidence="6" id="KW-0472">Membrane</keyword>
<feature type="transmembrane region" description="Helical" evidence="6">
    <location>
        <begin position="98"/>
        <end position="116"/>
    </location>
</feature>
<dbReference type="PROSITE" id="PS50110">
    <property type="entry name" value="RESPONSE_REGULATORY"/>
    <property type="match status" value="1"/>
</dbReference>
<evidence type="ECO:0000256" key="3">
    <source>
        <dbReference type="ARBA" id="ARBA00022553"/>
    </source>
</evidence>
<feature type="transmembrane region" description="Helical" evidence="6">
    <location>
        <begin position="74"/>
        <end position="92"/>
    </location>
</feature>
<keyword evidence="3 5" id="KW-0597">Phosphoprotein</keyword>
<evidence type="ECO:0000256" key="2">
    <source>
        <dbReference type="ARBA" id="ARBA00012438"/>
    </source>
</evidence>
<evidence type="ECO:0000256" key="4">
    <source>
        <dbReference type="ARBA" id="ARBA00022801"/>
    </source>
</evidence>
<keyword evidence="6" id="KW-1133">Transmembrane helix</keyword>